<proteinExistence type="predicted"/>
<dbReference type="EMBL" id="JAGMWT010000004">
    <property type="protein sequence ID" value="KAH7130124.1"/>
    <property type="molecule type" value="Genomic_DNA"/>
</dbReference>
<organism evidence="2 3">
    <name type="scientific">Dendryphion nanum</name>
    <dbReference type="NCBI Taxonomy" id="256645"/>
    <lineage>
        <taxon>Eukaryota</taxon>
        <taxon>Fungi</taxon>
        <taxon>Dikarya</taxon>
        <taxon>Ascomycota</taxon>
        <taxon>Pezizomycotina</taxon>
        <taxon>Dothideomycetes</taxon>
        <taxon>Pleosporomycetidae</taxon>
        <taxon>Pleosporales</taxon>
        <taxon>Torulaceae</taxon>
        <taxon>Dendryphion</taxon>
    </lineage>
</organism>
<evidence type="ECO:0000313" key="2">
    <source>
        <dbReference type="EMBL" id="KAH7130124.1"/>
    </source>
</evidence>
<dbReference type="Proteomes" id="UP000700596">
    <property type="component" value="Unassembled WGS sequence"/>
</dbReference>
<feature type="compositionally biased region" description="Polar residues" evidence="1">
    <location>
        <begin position="94"/>
        <end position="112"/>
    </location>
</feature>
<sequence>MAFNIVTFIFVKDCRSHRGVDISYHVYDHDSTTSTGYACFTSHWVDDNVEHQNNRLTRQSAMRYVGIRNQVLNESEILRRERWARELRGRDSRTAMQTGVTTDQNFVESESPTEPVPTVLEQSSISSTTNLTQTSSSSCLNPSSPKSPYYHDPKFIPTPPPRIDSAHIRDSLDLIRRSPVQDCDLRRRERRSWKYKVKEWMRGAGCYFFC</sequence>
<gene>
    <name evidence="2" type="ORF">B0J11DRAFT_522474</name>
</gene>
<keyword evidence="3" id="KW-1185">Reference proteome</keyword>
<evidence type="ECO:0000256" key="1">
    <source>
        <dbReference type="SAM" id="MobiDB-lite"/>
    </source>
</evidence>
<reference evidence="2" key="1">
    <citation type="journal article" date="2021" name="Nat. Commun.">
        <title>Genetic determinants of endophytism in the Arabidopsis root mycobiome.</title>
        <authorList>
            <person name="Mesny F."/>
            <person name="Miyauchi S."/>
            <person name="Thiergart T."/>
            <person name="Pickel B."/>
            <person name="Atanasova L."/>
            <person name="Karlsson M."/>
            <person name="Huettel B."/>
            <person name="Barry K.W."/>
            <person name="Haridas S."/>
            <person name="Chen C."/>
            <person name="Bauer D."/>
            <person name="Andreopoulos W."/>
            <person name="Pangilinan J."/>
            <person name="LaButti K."/>
            <person name="Riley R."/>
            <person name="Lipzen A."/>
            <person name="Clum A."/>
            <person name="Drula E."/>
            <person name="Henrissat B."/>
            <person name="Kohler A."/>
            <person name="Grigoriev I.V."/>
            <person name="Martin F.M."/>
            <person name="Hacquard S."/>
        </authorList>
    </citation>
    <scope>NUCLEOTIDE SEQUENCE</scope>
    <source>
        <strain evidence="2">MPI-CAGE-CH-0243</strain>
    </source>
</reference>
<accession>A0A9P9E3R2</accession>
<feature type="region of interest" description="Disordered" evidence="1">
    <location>
        <begin position="94"/>
        <end position="163"/>
    </location>
</feature>
<feature type="compositionally biased region" description="Low complexity" evidence="1">
    <location>
        <begin position="123"/>
        <end position="148"/>
    </location>
</feature>
<evidence type="ECO:0000313" key="3">
    <source>
        <dbReference type="Proteomes" id="UP000700596"/>
    </source>
</evidence>
<name>A0A9P9E3R2_9PLEO</name>
<protein>
    <submittedName>
        <fullName evidence="2">Uncharacterized protein</fullName>
    </submittedName>
</protein>
<comment type="caution">
    <text evidence="2">The sequence shown here is derived from an EMBL/GenBank/DDBJ whole genome shotgun (WGS) entry which is preliminary data.</text>
</comment>
<dbReference type="AlphaFoldDB" id="A0A9P9E3R2"/>